<reference evidence="3" key="2">
    <citation type="submission" date="2015-01" db="EMBL/GenBank/DDBJ databases">
        <title>Evolutionary Origins and Diversification of the Mycorrhizal Mutualists.</title>
        <authorList>
            <consortium name="DOE Joint Genome Institute"/>
            <consortium name="Mycorrhizal Genomics Consortium"/>
            <person name="Kohler A."/>
            <person name="Kuo A."/>
            <person name="Nagy L.G."/>
            <person name="Floudas D."/>
            <person name="Copeland A."/>
            <person name="Barry K.W."/>
            <person name="Cichocki N."/>
            <person name="Veneault-Fourrey C."/>
            <person name="LaButti K."/>
            <person name="Lindquist E.A."/>
            <person name="Lipzen A."/>
            <person name="Lundell T."/>
            <person name="Morin E."/>
            <person name="Murat C."/>
            <person name="Riley R."/>
            <person name="Ohm R."/>
            <person name="Sun H."/>
            <person name="Tunlid A."/>
            <person name="Henrissat B."/>
            <person name="Grigoriev I.V."/>
            <person name="Hibbett D.S."/>
            <person name="Martin F."/>
        </authorList>
    </citation>
    <scope>NUCLEOTIDE SEQUENCE [LARGE SCALE GENOMIC DNA]</scope>
    <source>
        <strain evidence="3">Zn</strain>
    </source>
</reference>
<dbReference type="InParanoid" id="A0A0C3E3G1"/>
<sequence length="363" mass="40279">MVRDPATPPPAVDSPGYDGGDPVTTTSGTAMGVPKSDDCEPQEPGVAANLVEGGNGPAIPVFEGSSSLTSLASAVTRYRIENGRRYHGYRDGAYWAPNDETHNEQQDLAHHLWLLTLDNQLHLAPLPEGVQKILDVGTGTGIWAIDMADNHPSAHVIGVDLSPTQPSWLPPNCSFEVDDICLPWTYTPDSFDFIHVREMFGSVDSWPTLFEQSFTTLRSGGWCENVEHSVWPVSDDESIGPDHIFSRYGRLMEELGAKRGKEFNCWKKNRKRMEDAGFVGVQELRTKWPMRGWSSDPKMRTIGVWNQARVQQGIEGFAIRTLTTVGGWSYTEVQAFVGEIRTALKDRSIHAYLDCSIVYGQKP</sequence>
<dbReference type="PANTHER" id="PTHR43591:SF24">
    <property type="entry name" value="2-METHOXY-6-POLYPRENYL-1,4-BENZOQUINOL METHYLASE, MITOCHONDRIAL"/>
    <property type="match status" value="1"/>
</dbReference>
<proteinExistence type="predicted"/>
<gene>
    <name evidence="2" type="ORF">OIDMADRAFT_100444</name>
</gene>
<name>A0A0C3E3G1_OIDMZ</name>
<feature type="compositionally biased region" description="Pro residues" evidence="1">
    <location>
        <begin position="1"/>
        <end position="12"/>
    </location>
</feature>
<evidence type="ECO:0000313" key="2">
    <source>
        <dbReference type="EMBL" id="KIN08898.1"/>
    </source>
</evidence>
<accession>A0A0C3E3G1</accession>
<evidence type="ECO:0000256" key="1">
    <source>
        <dbReference type="SAM" id="MobiDB-lite"/>
    </source>
</evidence>
<dbReference type="HOGENOM" id="CLU_010595_7_1_1"/>
<dbReference type="Proteomes" id="UP000054321">
    <property type="component" value="Unassembled WGS sequence"/>
</dbReference>
<dbReference type="Gene3D" id="3.40.50.150">
    <property type="entry name" value="Vaccinia Virus protein VP39"/>
    <property type="match status" value="1"/>
</dbReference>
<dbReference type="EMBL" id="KN832870">
    <property type="protein sequence ID" value="KIN08898.1"/>
    <property type="molecule type" value="Genomic_DNA"/>
</dbReference>
<protein>
    <recommendedName>
        <fullName evidence="4">Methyltransferase domain-containing protein</fullName>
    </recommendedName>
</protein>
<dbReference type="GO" id="GO:0008168">
    <property type="term" value="F:methyltransferase activity"/>
    <property type="evidence" value="ECO:0007669"/>
    <property type="project" value="TreeGrafter"/>
</dbReference>
<reference evidence="2 3" key="1">
    <citation type="submission" date="2014-04" db="EMBL/GenBank/DDBJ databases">
        <authorList>
            <consortium name="DOE Joint Genome Institute"/>
            <person name="Kuo A."/>
            <person name="Martino E."/>
            <person name="Perotto S."/>
            <person name="Kohler A."/>
            <person name="Nagy L.G."/>
            <person name="Floudas D."/>
            <person name="Copeland A."/>
            <person name="Barry K.W."/>
            <person name="Cichocki N."/>
            <person name="Veneault-Fourrey C."/>
            <person name="LaButti K."/>
            <person name="Lindquist E.A."/>
            <person name="Lipzen A."/>
            <person name="Lundell T."/>
            <person name="Morin E."/>
            <person name="Murat C."/>
            <person name="Sun H."/>
            <person name="Tunlid A."/>
            <person name="Henrissat B."/>
            <person name="Grigoriev I.V."/>
            <person name="Hibbett D.S."/>
            <person name="Martin F."/>
            <person name="Nordberg H.P."/>
            <person name="Cantor M.N."/>
            <person name="Hua S.X."/>
        </authorList>
    </citation>
    <scope>NUCLEOTIDE SEQUENCE [LARGE SCALE GENOMIC DNA]</scope>
    <source>
        <strain evidence="2 3">Zn</strain>
    </source>
</reference>
<dbReference type="SUPFAM" id="SSF53335">
    <property type="entry name" value="S-adenosyl-L-methionine-dependent methyltransferases"/>
    <property type="match status" value="1"/>
</dbReference>
<dbReference type="CDD" id="cd02440">
    <property type="entry name" value="AdoMet_MTases"/>
    <property type="match status" value="1"/>
</dbReference>
<dbReference type="InterPro" id="IPR029063">
    <property type="entry name" value="SAM-dependent_MTases_sf"/>
</dbReference>
<organism evidence="2 3">
    <name type="scientific">Oidiodendron maius (strain Zn)</name>
    <dbReference type="NCBI Taxonomy" id="913774"/>
    <lineage>
        <taxon>Eukaryota</taxon>
        <taxon>Fungi</taxon>
        <taxon>Dikarya</taxon>
        <taxon>Ascomycota</taxon>
        <taxon>Pezizomycotina</taxon>
        <taxon>Leotiomycetes</taxon>
        <taxon>Leotiomycetes incertae sedis</taxon>
        <taxon>Myxotrichaceae</taxon>
        <taxon>Oidiodendron</taxon>
    </lineage>
</organism>
<dbReference type="Pfam" id="PF13489">
    <property type="entry name" value="Methyltransf_23"/>
    <property type="match status" value="1"/>
</dbReference>
<dbReference type="AlphaFoldDB" id="A0A0C3E3G1"/>
<evidence type="ECO:0008006" key="4">
    <source>
        <dbReference type="Google" id="ProtNLM"/>
    </source>
</evidence>
<feature type="region of interest" description="Disordered" evidence="1">
    <location>
        <begin position="1"/>
        <end position="42"/>
    </location>
</feature>
<dbReference type="STRING" id="913774.A0A0C3E3G1"/>
<dbReference type="OrthoDB" id="2013972at2759"/>
<keyword evidence="3" id="KW-1185">Reference proteome</keyword>
<dbReference type="PANTHER" id="PTHR43591">
    <property type="entry name" value="METHYLTRANSFERASE"/>
    <property type="match status" value="1"/>
</dbReference>
<evidence type="ECO:0000313" key="3">
    <source>
        <dbReference type="Proteomes" id="UP000054321"/>
    </source>
</evidence>